<organism evidence="4 5">
    <name type="scientific">Allomyces macrogynus (strain ATCC 38327)</name>
    <name type="common">Allomyces javanicus var. macrogynus</name>
    <dbReference type="NCBI Taxonomy" id="578462"/>
    <lineage>
        <taxon>Eukaryota</taxon>
        <taxon>Fungi</taxon>
        <taxon>Fungi incertae sedis</taxon>
        <taxon>Blastocladiomycota</taxon>
        <taxon>Blastocladiomycetes</taxon>
        <taxon>Blastocladiales</taxon>
        <taxon>Blastocladiaceae</taxon>
        <taxon>Allomyces</taxon>
    </lineage>
</organism>
<evidence type="ECO:0000256" key="1">
    <source>
        <dbReference type="SAM" id="MobiDB-lite"/>
    </source>
</evidence>
<dbReference type="Pfam" id="PF17963">
    <property type="entry name" value="Big_9"/>
    <property type="match status" value="1"/>
</dbReference>
<proteinExistence type="predicted"/>
<dbReference type="PANTHER" id="PTHR31137:SF12">
    <property type="entry name" value="PA14 DOMAIN-CONTAINING PROTEIN-RELATED"/>
    <property type="match status" value="1"/>
</dbReference>
<dbReference type="InterPro" id="IPR011874">
    <property type="entry name" value="Fibro_Slime"/>
</dbReference>
<dbReference type="PANTHER" id="PTHR31137">
    <property type="entry name" value="PROTEIN PSIB-RELATED-RELATED"/>
    <property type="match status" value="1"/>
</dbReference>
<gene>
    <name evidence="4" type="ORF">AMAG_15396</name>
</gene>
<dbReference type="AlphaFoldDB" id="A0A0L0T7C8"/>
<dbReference type="InterPro" id="IPR037524">
    <property type="entry name" value="PA14/GLEYA"/>
</dbReference>
<feature type="domain" description="PA14" evidence="3">
    <location>
        <begin position="200"/>
        <end position="347"/>
    </location>
</feature>
<keyword evidence="2" id="KW-1133">Transmembrane helix</keyword>
<sequence>MAGFSTRPASILGPAWRTTSTASIRRRHDDPRPAAALRPTLFTDRQAPSTAPLPAITNAFRPAPRRSFVHPAMHLLFFVLAVTATAVHAQLAPWRMYPATFRDMPHIHRDMEGPYASDFPQRGLLVPQLTSTGAPALYMPGQRLAGQLTAQWIDYDNSSRPVYSSASNVAISNQGHFFFDEYYMDVPGLNIAFNISLNFSLVDSARGLYKWEKPFFFPLDQLGYGKKEGYKVTDPDLPAPFRDGIFHNFWFTTELRMNFYYSGGEIFTFQGDDDLWVFVDGKLTTCDLGGIHATATCTLNLDSLGFPINTYHDMAVFHVERHTDASYFTVTTSVKPINHPPTVADGKALTRAGTGIDITLQAQDIDNDQLTLLLVPPLPALGTAVLEKDVVRYVPRAQANGTDHLYFLANDGTANSTTTGVITITVLPPKAPPNPAPIYFSTVAGQTVWIALGAGVGVVPTSDPTTWSWAVRENPDFGYASIVASNWTLRYDAVNAGNDTFSLAVMDPELGSNGVGIAQVFGRVDSAPVTPGLSPTIVAAIVIAAAAVVGIFGGLVAYFLYHKYMASKFEATWHEEWVKSNIQDNPLFVSNFKEQVNPLYQAG</sequence>
<dbReference type="Gene3D" id="2.60.40.2810">
    <property type="match status" value="1"/>
</dbReference>
<dbReference type="Proteomes" id="UP000054350">
    <property type="component" value="Unassembled WGS sequence"/>
</dbReference>
<feature type="region of interest" description="Disordered" evidence="1">
    <location>
        <begin position="20"/>
        <end position="54"/>
    </location>
</feature>
<evidence type="ECO:0000256" key="2">
    <source>
        <dbReference type="SAM" id="Phobius"/>
    </source>
</evidence>
<dbReference type="VEuPathDB" id="FungiDB:AMAG_15396"/>
<dbReference type="InterPro" id="IPR051154">
    <property type="entry name" value="Prespore-cell_inducing_factor"/>
</dbReference>
<feature type="transmembrane region" description="Helical" evidence="2">
    <location>
        <begin position="537"/>
        <end position="561"/>
    </location>
</feature>
<keyword evidence="2" id="KW-0472">Membrane</keyword>
<evidence type="ECO:0000313" key="4">
    <source>
        <dbReference type="EMBL" id="KNE70640.1"/>
    </source>
</evidence>
<feature type="transmembrane region" description="Helical" evidence="2">
    <location>
        <begin position="75"/>
        <end position="94"/>
    </location>
</feature>
<reference evidence="5" key="2">
    <citation type="submission" date="2009-11" db="EMBL/GenBank/DDBJ databases">
        <title>The Genome Sequence of Allomyces macrogynus strain ATCC 38327.</title>
        <authorList>
            <consortium name="The Broad Institute Genome Sequencing Platform"/>
            <person name="Russ C."/>
            <person name="Cuomo C."/>
            <person name="Shea T."/>
            <person name="Young S.K."/>
            <person name="Zeng Q."/>
            <person name="Koehrsen M."/>
            <person name="Haas B."/>
            <person name="Borodovsky M."/>
            <person name="Guigo R."/>
            <person name="Alvarado L."/>
            <person name="Berlin A."/>
            <person name="Borenstein D."/>
            <person name="Chen Z."/>
            <person name="Engels R."/>
            <person name="Freedman E."/>
            <person name="Gellesch M."/>
            <person name="Goldberg J."/>
            <person name="Griggs A."/>
            <person name="Gujja S."/>
            <person name="Heiman D."/>
            <person name="Hepburn T."/>
            <person name="Howarth C."/>
            <person name="Jen D."/>
            <person name="Larson L."/>
            <person name="Lewis B."/>
            <person name="Mehta T."/>
            <person name="Park D."/>
            <person name="Pearson M."/>
            <person name="Roberts A."/>
            <person name="Saif S."/>
            <person name="Shenoy N."/>
            <person name="Sisk P."/>
            <person name="Stolte C."/>
            <person name="Sykes S."/>
            <person name="Walk T."/>
            <person name="White J."/>
            <person name="Yandava C."/>
            <person name="Burger G."/>
            <person name="Gray M.W."/>
            <person name="Holland P.W.H."/>
            <person name="King N."/>
            <person name="Lang F.B.F."/>
            <person name="Roger A.J."/>
            <person name="Ruiz-Trillo I."/>
            <person name="Lander E."/>
            <person name="Nusbaum C."/>
        </authorList>
    </citation>
    <scope>NUCLEOTIDE SEQUENCE [LARGE SCALE GENOMIC DNA]</scope>
    <source>
        <strain evidence="5">ATCC 38327</strain>
    </source>
</reference>
<reference evidence="4 5" key="1">
    <citation type="submission" date="2009-11" db="EMBL/GenBank/DDBJ databases">
        <title>Annotation of Allomyces macrogynus ATCC 38327.</title>
        <authorList>
            <consortium name="The Broad Institute Genome Sequencing Platform"/>
            <person name="Russ C."/>
            <person name="Cuomo C."/>
            <person name="Burger G."/>
            <person name="Gray M.W."/>
            <person name="Holland P.W.H."/>
            <person name="King N."/>
            <person name="Lang F.B.F."/>
            <person name="Roger A.J."/>
            <person name="Ruiz-Trillo I."/>
            <person name="Young S.K."/>
            <person name="Zeng Q."/>
            <person name="Gargeya S."/>
            <person name="Fitzgerald M."/>
            <person name="Haas B."/>
            <person name="Abouelleil A."/>
            <person name="Alvarado L."/>
            <person name="Arachchi H.M."/>
            <person name="Berlin A."/>
            <person name="Chapman S.B."/>
            <person name="Gearin G."/>
            <person name="Goldberg J."/>
            <person name="Griggs A."/>
            <person name="Gujja S."/>
            <person name="Hansen M."/>
            <person name="Heiman D."/>
            <person name="Howarth C."/>
            <person name="Larimer J."/>
            <person name="Lui A."/>
            <person name="MacDonald P.J.P."/>
            <person name="McCowen C."/>
            <person name="Montmayeur A."/>
            <person name="Murphy C."/>
            <person name="Neiman D."/>
            <person name="Pearson M."/>
            <person name="Priest M."/>
            <person name="Roberts A."/>
            <person name="Saif S."/>
            <person name="Shea T."/>
            <person name="Sisk P."/>
            <person name="Stolte C."/>
            <person name="Sykes S."/>
            <person name="Wortman J."/>
            <person name="Nusbaum C."/>
            <person name="Birren B."/>
        </authorList>
    </citation>
    <scope>NUCLEOTIDE SEQUENCE [LARGE SCALE GENOMIC DNA]</scope>
    <source>
        <strain evidence="4 5">ATCC 38327</strain>
    </source>
</reference>
<protein>
    <submittedName>
        <fullName evidence="4">Fibro-slime domain-containing protein</fullName>
    </submittedName>
</protein>
<dbReference type="NCBIfam" id="TIGR02148">
    <property type="entry name" value="Fibro_Slime"/>
    <property type="match status" value="1"/>
</dbReference>
<dbReference type="EMBL" id="GG745367">
    <property type="protein sequence ID" value="KNE70640.1"/>
    <property type="molecule type" value="Genomic_DNA"/>
</dbReference>
<evidence type="ECO:0000313" key="5">
    <source>
        <dbReference type="Proteomes" id="UP000054350"/>
    </source>
</evidence>
<dbReference type="PROSITE" id="PS51820">
    <property type="entry name" value="PA14"/>
    <property type="match status" value="1"/>
</dbReference>
<name>A0A0L0T7C8_ALLM3</name>
<accession>A0A0L0T7C8</accession>
<dbReference type="OrthoDB" id="17079at2759"/>
<dbReference type="GO" id="GO:0005576">
    <property type="term" value="C:extracellular region"/>
    <property type="evidence" value="ECO:0007669"/>
    <property type="project" value="TreeGrafter"/>
</dbReference>
<keyword evidence="5" id="KW-1185">Reference proteome</keyword>
<evidence type="ECO:0000259" key="3">
    <source>
        <dbReference type="PROSITE" id="PS51820"/>
    </source>
</evidence>
<dbReference type="eggNOG" id="ENOG502STKH">
    <property type="taxonomic scope" value="Eukaryota"/>
</dbReference>
<keyword evidence="2" id="KW-0812">Transmembrane</keyword>
<dbReference type="STRING" id="578462.A0A0L0T7C8"/>